<reference evidence="1 4" key="2">
    <citation type="submission" date="2017-03" db="EMBL/GenBank/DDBJ databases">
        <title>Genome analysis of strain PAMC 26577.</title>
        <authorList>
            <person name="Oh H.-M."/>
            <person name="Yang J.-A."/>
        </authorList>
    </citation>
    <scope>NUCLEOTIDE SEQUENCE [LARGE SCALE GENOMIC DNA]</scope>
    <source>
        <strain evidence="1 4">PAMC 26577</strain>
    </source>
</reference>
<dbReference type="AlphaFoldDB" id="A0A242MHB7"/>
<organism evidence="1 4">
    <name type="scientific">Caballeronia sordidicola</name>
    <name type="common">Burkholderia sordidicola</name>
    <dbReference type="NCBI Taxonomy" id="196367"/>
    <lineage>
        <taxon>Bacteria</taxon>
        <taxon>Pseudomonadati</taxon>
        <taxon>Pseudomonadota</taxon>
        <taxon>Betaproteobacteria</taxon>
        <taxon>Burkholderiales</taxon>
        <taxon>Burkholderiaceae</taxon>
        <taxon>Caballeronia</taxon>
    </lineage>
</organism>
<evidence type="ECO:0000313" key="2">
    <source>
        <dbReference type="EMBL" id="OTP80527.1"/>
    </source>
</evidence>
<dbReference type="Proteomes" id="UP000195221">
    <property type="component" value="Unassembled WGS sequence"/>
</dbReference>
<dbReference type="RefSeq" id="WP_162916226.1">
    <property type="nucleotide sequence ID" value="NZ_MSRG01000023.1"/>
</dbReference>
<proteinExistence type="predicted"/>
<dbReference type="EMBL" id="NBTY01000006">
    <property type="protein sequence ID" value="OTP80527.1"/>
    <property type="molecule type" value="Genomic_DNA"/>
</dbReference>
<accession>A0A242MHB7</accession>
<comment type="caution">
    <text evidence="1">The sequence shown here is derived from an EMBL/GenBank/DDBJ whole genome shotgun (WGS) entry which is preliminary data.</text>
</comment>
<gene>
    <name evidence="2" type="ORF">PAMC26510_02680</name>
    <name evidence="1" type="ORF">PAMC26577_27375</name>
</gene>
<dbReference type="EMBL" id="NBTZ01000109">
    <property type="protein sequence ID" value="OTP70348.1"/>
    <property type="molecule type" value="Genomic_DNA"/>
</dbReference>
<evidence type="ECO:0000313" key="3">
    <source>
        <dbReference type="Proteomes" id="UP000194546"/>
    </source>
</evidence>
<reference evidence="2 3" key="1">
    <citation type="submission" date="2017-03" db="EMBL/GenBank/DDBJ databases">
        <title>Genome analysis of strain PAMC 26510.</title>
        <authorList>
            <person name="Oh H.-M."/>
            <person name="Yang J.-A."/>
        </authorList>
    </citation>
    <scope>NUCLEOTIDE SEQUENCE [LARGE SCALE GENOMIC DNA]</scope>
    <source>
        <strain evidence="2 3">PAMC 26510</strain>
    </source>
</reference>
<protein>
    <submittedName>
        <fullName evidence="1">Uncharacterized protein</fullName>
    </submittedName>
</protein>
<sequence>MVAPNAAIKVLRPFFLDTFIAMRPVVIAHRVLWPGVASKPAAMSQVRDRATIERRTGNYNEAMEICL</sequence>
<dbReference type="Proteomes" id="UP000194546">
    <property type="component" value="Unassembled WGS sequence"/>
</dbReference>
<evidence type="ECO:0000313" key="1">
    <source>
        <dbReference type="EMBL" id="OTP70348.1"/>
    </source>
</evidence>
<name>A0A242MHB7_CABSO</name>
<evidence type="ECO:0000313" key="4">
    <source>
        <dbReference type="Proteomes" id="UP000195221"/>
    </source>
</evidence>